<evidence type="ECO:0000313" key="2">
    <source>
        <dbReference type="EMBL" id="CAI2718687.1"/>
    </source>
</evidence>
<reference evidence="2 3" key="1">
    <citation type="submission" date="2022-09" db="EMBL/GenBank/DDBJ databases">
        <authorList>
            <person name="Kop L."/>
        </authorList>
    </citation>
    <scope>NUCLEOTIDE SEQUENCE [LARGE SCALE GENOMIC DNA]</scope>
    <source>
        <strain evidence="2 3">347</strain>
    </source>
</reference>
<accession>A0ABN8VY80</accession>
<dbReference type="EMBL" id="OX336137">
    <property type="protein sequence ID" value="CAI2718687.1"/>
    <property type="molecule type" value="Genomic_DNA"/>
</dbReference>
<name>A0ABN8VY80_9BACT</name>
<keyword evidence="3" id="KW-1185">Reference proteome</keyword>
<dbReference type="Proteomes" id="UP001157733">
    <property type="component" value="Chromosome"/>
</dbReference>
<evidence type="ECO:0000313" key="3">
    <source>
        <dbReference type="Proteomes" id="UP001157733"/>
    </source>
</evidence>
<sequence length="83" mass="9409">MTLHLPGYSSYLPSFPRRGSRGGNEATFLDKGRDYKEDLVKFDVYPGMGRTGAFLYSQYSNFRFRAVAVDGMMWPRTSTPTPS</sequence>
<evidence type="ECO:0000256" key="1">
    <source>
        <dbReference type="SAM" id="MobiDB-lite"/>
    </source>
</evidence>
<organism evidence="2 3">
    <name type="scientific">Nitrospina watsonii</name>
    <dbReference type="NCBI Taxonomy" id="1323948"/>
    <lineage>
        <taxon>Bacteria</taxon>
        <taxon>Pseudomonadati</taxon>
        <taxon>Nitrospinota/Tectimicrobiota group</taxon>
        <taxon>Nitrospinota</taxon>
        <taxon>Nitrospinia</taxon>
        <taxon>Nitrospinales</taxon>
        <taxon>Nitrospinaceae</taxon>
        <taxon>Nitrospina</taxon>
    </lineage>
</organism>
<proteinExistence type="predicted"/>
<gene>
    <name evidence="2" type="ORF">NSPWAT_1828</name>
</gene>
<feature type="region of interest" description="Disordered" evidence="1">
    <location>
        <begin position="1"/>
        <end position="28"/>
    </location>
</feature>
<protein>
    <submittedName>
        <fullName evidence="2">Uncharacterized protein</fullName>
    </submittedName>
</protein>